<dbReference type="GO" id="GO:0005524">
    <property type="term" value="F:ATP binding"/>
    <property type="evidence" value="ECO:0007669"/>
    <property type="project" value="UniProtKB-UniRule"/>
</dbReference>
<keyword evidence="2 10" id="KW-0436">Ligase</keyword>
<organism evidence="15 16">
    <name type="scientific">Actinotignum urinale</name>
    <dbReference type="NCBI Taxonomy" id="190146"/>
    <lineage>
        <taxon>Bacteria</taxon>
        <taxon>Bacillati</taxon>
        <taxon>Actinomycetota</taxon>
        <taxon>Actinomycetes</taxon>
        <taxon>Actinomycetales</taxon>
        <taxon>Actinomycetaceae</taxon>
        <taxon>Actinotignum</taxon>
    </lineage>
</organism>
<evidence type="ECO:0000256" key="4">
    <source>
        <dbReference type="ARBA" id="ARBA00022741"/>
    </source>
</evidence>
<dbReference type="GO" id="GO:0051301">
    <property type="term" value="P:cell division"/>
    <property type="evidence" value="ECO:0007669"/>
    <property type="project" value="UniProtKB-KW"/>
</dbReference>
<evidence type="ECO:0000256" key="11">
    <source>
        <dbReference type="RuleBase" id="RU004136"/>
    </source>
</evidence>
<evidence type="ECO:0000256" key="7">
    <source>
        <dbReference type="ARBA" id="ARBA00022984"/>
    </source>
</evidence>
<feature type="binding site" evidence="10">
    <location>
        <begin position="118"/>
        <end position="124"/>
    </location>
    <ligand>
        <name>ATP</name>
        <dbReference type="ChEBI" id="CHEBI:30616"/>
    </ligand>
</feature>
<dbReference type="EMBL" id="JAWNGC010000004">
    <property type="protein sequence ID" value="MDY5154946.1"/>
    <property type="molecule type" value="Genomic_DNA"/>
</dbReference>
<dbReference type="SUPFAM" id="SSF53623">
    <property type="entry name" value="MurD-like peptide ligases, catalytic domain"/>
    <property type="match status" value="1"/>
</dbReference>
<dbReference type="InterPro" id="IPR036565">
    <property type="entry name" value="Mur-like_cat_sf"/>
</dbReference>
<evidence type="ECO:0000259" key="14">
    <source>
        <dbReference type="Pfam" id="PF08245"/>
    </source>
</evidence>
<evidence type="ECO:0000313" key="16">
    <source>
        <dbReference type="Proteomes" id="UP001281731"/>
    </source>
</evidence>
<dbReference type="GO" id="GO:0047480">
    <property type="term" value="F:UDP-N-acetylmuramoyl-tripeptide-D-alanyl-D-alanine ligase activity"/>
    <property type="evidence" value="ECO:0007669"/>
    <property type="project" value="UniProtKB-UniRule"/>
</dbReference>
<evidence type="ECO:0000256" key="6">
    <source>
        <dbReference type="ARBA" id="ARBA00022960"/>
    </source>
</evidence>
<dbReference type="InterPro" id="IPR000713">
    <property type="entry name" value="Mur_ligase_N"/>
</dbReference>
<dbReference type="Pfam" id="PF01225">
    <property type="entry name" value="Mur_ligase"/>
    <property type="match status" value="1"/>
</dbReference>
<dbReference type="GO" id="GO:0009252">
    <property type="term" value="P:peptidoglycan biosynthetic process"/>
    <property type="evidence" value="ECO:0007669"/>
    <property type="project" value="UniProtKB-UniRule"/>
</dbReference>
<keyword evidence="3 10" id="KW-0132">Cell division</keyword>
<dbReference type="PANTHER" id="PTHR43024:SF1">
    <property type="entry name" value="UDP-N-ACETYLMURAMOYL-TRIPEPTIDE--D-ALANYL-D-ALANINE LIGASE"/>
    <property type="match status" value="1"/>
</dbReference>
<comment type="function">
    <text evidence="10 11">Involved in cell wall formation. Catalyzes the final step in the synthesis of UDP-N-acetylmuramoyl-pentapeptide, the precursor of murein.</text>
</comment>
<comment type="similarity">
    <text evidence="10">Belongs to the MurCDEF family. MurF subfamily.</text>
</comment>
<evidence type="ECO:0000256" key="8">
    <source>
        <dbReference type="ARBA" id="ARBA00023306"/>
    </source>
</evidence>
<dbReference type="GO" id="GO:0008360">
    <property type="term" value="P:regulation of cell shape"/>
    <property type="evidence" value="ECO:0007669"/>
    <property type="project" value="UniProtKB-KW"/>
</dbReference>
<evidence type="ECO:0000256" key="1">
    <source>
        <dbReference type="ARBA" id="ARBA00022490"/>
    </source>
</evidence>
<reference evidence="15" key="1">
    <citation type="submission" date="2023-10" db="EMBL/GenBank/DDBJ databases">
        <title>Whole Genome based description of the genera Actinobaculum and Actinotignum reveals a complex phylogenetic relationship within the species included in the genus Actinotignum.</title>
        <authorList>
            <person name="Jensen C.S."/>
            <person name="Dargis R."/>
            <person name="Kemp M."/>
            <person name="Christensen J.J."/>
        </authorList>
    </citation>
    <scope>NUCLEOTIDE SEQUENCE</scope>
    <source>
        <strain evidence="15">SLA_B511</strain>
    </source>
</reference>
<dbReference type="InterPro" id="IPR035911">
    <property type="entry name" value="MurE/MurF_N"/>
</dbReference>
<dbReference type="Gene3D" id="3.40.1390.10">
    <property type="entry name" value="MurE/MurF, N-terminal domain"/>
    <property type="match status" value="1"/>
</dbReference>
<comment type="catalytic activity">
    <reaction evidence="10 11">
        <text>D-alanyl-D-alanine + UDP-N-acetyl-alpha-D-muramoyl-L-alanyl-gamma-D-glutamyl-meso-2,6-diaminopimelate + ATP = UDP-N-acetyl-alpha-D-muramoyl-L-alanyl-gamma-D-glutamyl-meso-2,6-diaminopimeloyl-D-alanyl-D-alanine + ADP + phosphate + H(+)</text>
        <dbReference type="Rhea" id="RHEA:28374"/>
        <dbReference type="ChEBI" id="CHEBI:15378"/>
        <dbReference type="ChEBI" id="CHEBI:30616"/>
        <dbReference type="ChEBI" id="CHEBI:43474"/>
        <dbReference type="ChEBI" id="CHEBI:57822"/>
        <dbReference type="ChEBI" id="CHEBI:61386"/>
        <dbReference type="ChEBI" id="CHEBI:83905"/>
        <dbReference type="ChEBI" id="CHEBI:456216"/>
        <dbReference type="EC" id="6.3.2.10"/>
    </reaction>
</comment>
<name>A0AAW9HYN7_9ACTO</name>
<protein>
    <recommendedName>
        <fullName evidence="10 11">UDP-N-acetylmuramoyl-tripeptide--D-alanyl-D-alanine ligase</fullName>
        <ecNumber evidence="10 11">6.3.2.10</ecNumber>
    </recommendedName>
    <alternativeName>
        <fullName evidence="10">D-alanyl-D-alanine-adding enzyme</fullName>
    </alternativeName>
</protein>
<evidence type="ECO:0000259" key="13">
    <source>
        <dbReference type="Pfam" id="PF02875"/>
    </source>
</evidence>
<dbReference type="HAMAP" id="MF_02019">
    <property type="entry name" value="MurF"/>
    <property type="match status" value="1"/>
</dbReference>
<dbReference type="SUPFAM" id="SSF63418">
    <property type="entry name" value="MurE/MurF N-terminal domain"/>
    <property type="match status" value="1"/>
</dbReference>
<feature type="domain" description="Mur ligase C-terminal" evidence="13">
    <location>
        <begin position="325"/>
        <end position="439"/>
    </location>
</feature>
<dbReference type="InterPro" id="IPR013221">
    <property type="entry name" value="Mur_ligase_cen"/>
</dbReference>
<keyword evidence="8 10" id="KW-0131">Cell cycle</keyword>
<comment type="caution">
    <text evidence="15">The sequence shown here is derived from an EMBL/GenBank/DDBJ whole genome shotgun (WGS) entry which is preliminary data.</text>
</comment>
<dbReference type="Pfam" id="PF08245">
    <property type="entry name" value="Mur_ligase_M"/>
    <property type="match status" value="1"/>
</dbReference>
<keyword evidence="9 10" id="KW-0961">Cell wall biogenesis/degradation</keyword>
<evidence type="ECO:0000256" key="3">
    <source>
        <dbReference type="ARBA" id="ARBA00022618"/>
    </source>
</evidence>
<dbReference type="Pfam" id="PF02875">
    <property type="entry name" value="Mur_ligase_C"/>
    <property type="match status" value="1"/>
</dbReference>
<evidence type="ECO:0000259" key="12">
    <source>
        <dbReference type="Pfam" id="PF01225"/>
    </source>
</evidence>
<evidence type="ECO:0000256" key="9">
    <source>
        <dbReference type="ARBA" id="ARBA00023316"/>
    </source>
</evidence>
<dbReference type="AlphaFoldDB" id="A0AAW9HYN7"/>
<dbReference type="NCBIfam" id="TIGR01143">
    <property type="entry name" value="murF"/>
    <property type="match status" value="1"/>
</dbReference>
<evidence type="ECO:0000256" key="5">
    <source>
        <dbReference type="ARBA" id="ARBA00022840"/>
    </source>
</evidence>
<dbReference type="EC" id="6.3.2.10" evidence="10 11"/>
<keyword evidence="5 10" id="KW-0067">ATP-binding</keyword>
<dbReference type="InterPro" id="IPR036615">
    <property type="entry name" value="Mur_ligase_C_dom_sf"/>
</dbReference>
<dbReference type="Gene3D" id="3.90.190.20">
    <property type="entry name" value="Mur ligase, C-terminal domain"/>
    <property type="match status" value="1"/>
</dbReference>
<sequence length="522" mass="53669">MSLCRVAGESGGVLPVSEADTDIVCGVVTDTSKITPGVIFAAIKGERVDPNIFAGKALESGAVAILSANPELAYENGAPKERVICVEDVPKALGKIARANIDAVREVNPNFRVIGVTGSVGKTTTKDLLASIMEARGEVVAPPGSLNNEIGMPLTALRVGADTNTLVSEMGADNLGNIEYLTSIATPDVAVVLAVAHAHVGEFGGIENVAKAKSELVANMRPGGTAVLNADDPRVAAMADMTGERVLMFSASGNGDIVASNCELDARGRSQFLLSTPAWSAPVHLGLVGAHHVSNALAAAAASCALGVEKSHVVAALANGPASPHRMDVWERAGVTVIDDSYNANPESMRAGIEALGVLGKGRRKIALLGDMLELGEESVAAHAGLLEPLRAAGVECVIAVGEQMRFLAEAARVASLADSSADSAHTPRATTEVVARASDELSARAESCVASLADSPAEPDVTSRPAQNADSPTLPIHCIHVGAWDKALDQITGMIVKGDVLLIKGSHGSGVWRIADTLKDD</sequence>
<keyword evidence="7 10" id="KW-0573">Peptidoglycan synthesis</keyword>
<dbReference type="InterPro" id="IPR004101">
    <property type="entry name" value="Mur_ligase_C"/>
</dbReference>
<keyword evidence="4 10" id="KW-0547">Nucleotide-binding</keyword>
<evidence type="ECO:0000313" key="15">
    <source>
        <dbReference type="EMBL" id="MDY5154946.1"/>
    </source>
</evidence>
<dbReference type="PANTHER" id="PTHR43024">
    <property type="entry name" value="UDP-N-ACETYLMURAMOYL-TRIPEPTIDE--D-ALANYL-D-ALANINE LIGASE"/>
    <property type="match status" value="1"/>
</dbReference>
<comment type="pathway">
    <text evidence="10 11">Cell wall biogenesis; peptidoglycan biosynthesis.</text>
</comment>
<evidence type="ECO:0000256" key="2">
    <source>
        <dbReference type="ARBA" id="ARBA00022598"/>
    </source>
</evidence>
<dbReference type="InterPro" id="IPR051046">
    <property type="entry name" value="MurCDEF_CellWall_CoF430Synth"/>
</dbReference>
<keyword evidence="1 10" id="KW-0963">Cytoplasm</keyword>
<keyword evidence="6 10" id="KW-0133">Cell shape</keyword>
<dbReference type="Gene3D" id="3.40.1190.10">
    <property type="entry name" value="Mur-like, catalytic domain"/>
    <property type="match status" value="1"/>
</dbReference>
<feature type="domain" description="Mur ligase central" evidence="14">
    <location>
        <begin position="116"/>
        <end position="302"/>
    </location>
</feature>
<dbReference type="Proteomes" id="UP001281731">
    <property type="component" value="Unassembled WGS sequence"/>
</dbReference>
<dbReference type="GO" id="GO:0071555">
    <property type="term" value="P:cell wall organization"/>
    <property type="evidence" value="ECO:0007669"/>
    <property type="project" value="UniProtKB-KW"/>
</dbReference>
<dbReference type="InterPro" id="IPR005863">
    <property type="entry name" value="UDP-N-AcMur_synth"/>
</dbReference>
<dbReference type="GO" id="GO:0005737">
    <property type="term" value="C:cytoplasm"/>
    <property type="evidence" value="ECO:0007669"/>
    <property type="project" value="UniProtKB-SubCell"/>
</dbReference>
<dbReference type="SUPFAM" id="SSF53244">
    <property type="entry name" value="MurD-like peptide ligases, peptide-binding domain"/>
    <property type="match status" value="1"/>
</dbReference>
<comment type="subcellular location">
    <subcellularLocation>
        <location evidence="10 11">Cytoplasm</location>
    </subcellularLocation>
</comment>
<accession>A0AAW9HYN7</accession>
<proteinExistence type="inferred from homology"/>
<evidence type="ECO:0000256" key="10">
    <source>
        <dbReference type="HAMAP-Rule" id="MF_02019"/>
    </source>
</evidence>
<feature type="domain" description="Mur ligase N-terminal catalytic" evidence="12">
    <location>
        <begin position="26"/>
        <end position="99"/>
    </location>
</feature>
<gene>
    <name evidence="10 15" type="primary">murF</name>
    <name evidence="15" type="ORF">R6G80_04305</name>
</gene>
<dbReference type="RefSeq" id="WP_320756525.1">
    <property type="nucleotide sequence ID" value="NZ_JAWNGC010000004.1"/>
</dbReference>